<feature type="transmembrane region" description="Helical" evidence="9">
    <location>
        <begin position="271"/>
        <end position="294"/>
    </location>
</feature>
<reference evidence="11" key="1">
    <citation type="submission" date="2016-10" db="EMBL/GenBank/DDBJ databases">
        <authorList>
            <person name="Varghese N."/>
            <person name="Submissions S."/>
        </authorList>
    </citation>
    <scope>NUCLEOTIDE SEQUENCE [LARGE SCALE GENOMIC DNA]</scope>
    <source>
        <strain evidence="11">LMG 26031</strain>
    </source>
</reference>
<dbReference type="Proteomes" id="UP000198866">
    <property type="component" value="Unassembled WGS sequence"/>
</dbReference>
<keyword evidence="3" id="KW-0813">Transport</keyword>
<dbReference type="STRING" id="667676.SAMN05192539_1006232"/>
<feature type="transmembrane region" description="Helical" evidence="9">
    <location>
        <begin position="166"/>
        <end position="188"/>
    </location>
</feature>
<keyword evidence="11" id="KW-1185">Reference proteome</keyword>
<dbReference type="InterPro" id="IPR002549">
    <property type="entry name" value="AI-2E-like"/>
</dbReference>
<keyword evidence="7 9" id="KW-0472">Membrane</keyword>
<comment type="similarity">
    <text evidence="2">Belongs to the autoinducer-2 exporter (AI-2E) (TC 2.A.86) family.</text>
</comment>
<dbReference type="EMBL" id="FNYE01000006">
    <property type="protein sequence ID" value="SEJ08904.1"/>
    <property type="molecule type" value="Genomic_DNA"/>
</dbReference>
<evidence type="ECO:0000256" key="7">
    <source>
        <dbReference type="ARBA" id="ARBA00023136"/>
    </source>
</evidence>
<feature type="transmembrane region" description="Helical" evidence="9">
    <location>
        <begin position="395"/>
        <end position="413"/>
    </location>
</feature>
<dbReference type="GO" id="GO:0005886">
    <property type="term" value="C:plasma membrane"/>
    <property type="evidence" value="ECO:0007669"/>
    <property type="project" value="UniProtKB-SubCell"/>
</dbReference>
<evidence type="ECO:0000256" key="6">
    <source>
        <dbReference type="ARBA" id="ARBA00022989"/>
    </source>
</evidence>
<feature type="transmembrane region" description="Helical" evidence="9">
    <location>
        <begin position="334"/>
        <end position="362"/>
    </location>
</feature>
<sequence>MRTGRTFPPGLSLALCCRPANGARHPPTDEHAENNRVRQSPGKLPPRIDCADGEAVPHTALAHRLANPSCPTGQICCGPRAAPSFDDVMKLPITPQRPSGNRVYPSGTPGLLGLTSVITFVVVVCGLYFAREVLIPITLAVLLSFLLAPLVGLLRRLHFGQLPSIFVAVLTALVTLLAVSTLIGAQVAQLASSLPQYQAAIERKVETVQEKTVGRADALLTRAASALARVAPERPAPPHEPGRSQKPTVAAPLPVEVHEPIPSPLQVAQRVFSPVVGPLETMFIVLVVTIFILLQREDLRDRLIRLFGARDLHRTTTAINDAASRLSRYFVAQLGVNLGAGATIAIGLAIIGVPGALLFGVLTALLRFVPYIGTWIAGLLAVILAAAIQPQWTMAVWTLVLFVSIDVVAGQVVEPLLYGHSSGLSPLAVVVAAIFWSWLWGPIGLVLSTPLTLCLVTLGRYAERLKFLTVLLGDQPALTPAQNFYQRLLADDPHEAIVQADRFLREMPLTRYYDDVAREGLRLARNDALRGVFAPEQLARMNETLVDIVENLEQFDGLPEHKPDPNALDALPAVLPEDAAAQRVVCVAGRGAFDEVTTAIALQLLTRRGFAPVVTNYAHFRRGHADTLGIEGAAIICVITLDAPEAPPYLRNLLRRIRERAPGAQLIVGIGGQSARVDEVGALNGTHNANAFGDLVNQCVQAACAMATPLVEKSARSIGA</sequence>
<comment type="subcellular location">
    <subcellularLocation>
        <location evidence="1">Cell membrane</location>
        <topology evidence="1">Multi-pass membrane protein</topology>
    </subcellularLocation>
</comment>
<feature type="compositionally biased region" description="Basic and acidic residues" evidence="8">
    <location>
        <begin position="26"/>
        <end position="36"/>
    </location>
</feature>
<evidence type="ECO:0000256" key="4">
    <source>
        <dbReference type="ARBA" id="ARBA00022475"/>
    </source>
</evidence>
<gene>
    <name evidence="10" type="ORF">SAMN05192539_1006232</name>
</gene>
<feature type="transmembrane region" description="Helical" evidence="9">
    <location>
        <begin position="368"/>
        <end position="388"/>
    </location>
</feature>
<dbReference type="Pfam" id="PF01594">
    <property type="entry name" value="AI-2E_transport"/>
    <property type="match status" value="1"/>
</dbReference>
<name>A0A1H6W0T8_9BURK</name>
<organism evidence="10 11">
    <name type="scientific">Paraburkholderia diazotrophica</name>
    <dbReference type="NCBI Taxonomy" id="667676"/>
    <lineage>
        <taxon>Bacteria</taxon>
        <taxon>Pseudomonadati</taxon>
        <taxon>Pseudomonadota</taxon>
        <taxon>Betaproteobacteria</taxon>
        <taxon>Burkholderiales</taxon>
        <taxon>Burkholderiaceae</taxon>
        <taxon>Paraburkholderia</taxon>
    </lineage>
</organism>
<evidence type="ECO:0000313" key="11">
    <source>
        <dbReference type="Proteomes" id="UP000198866"/>
    </source>
</evidence>
<evidence type="ECO:0000256" key="5">
    <source>
        <dbReference type="ARBA" id="ARBA00022692"/>
    </source>
</evidence>
<feature type="region of interest" description="Disordered" evidence="8">
    <location>
        <begin position="19"/>
        <end position="44"/>
    </location>
</feature>
<keyword evidence="5 9" id="KW-0812">Transmembrane</keyword>
<evidence type="ECO:0000256" key="8">
    <source>
        <dbReference type="SAM" id="MobiDB-lite"/>
    </source>
</evidence>
<accession>A0A1H6W0T8</accession>
<evidence type="ECO:0000256" key="1">
    <source>
        <dbReference type="ARBA" id="ARBA00004651"/>
    </source>
</evidence>
<feature type="transmembrane region" description="Helical" evidence="9">
    <location>
        <begin position="111"/>
        <end position="129"/>
    </location>
</feature>
<protein>
    <submittedName>
        <fullName evidence="10">Predicted PurR-regulated permease PerM</fullName>
    </submittedName>
</protein>
<evidence type="ECO:0000256" key="2">
    <source>
        <dbReference type="ARBA" id="ARBA00009773"/>
    </source>
</evidence>
<dbReference type="PANTHER" id="PTHR21716">
    <property type="entry name" value="TRANSMEMBRANE PROTEIN"/>
    <property type="match status" value="1"/>
</dbReference>
<evidence type="ECO:0000256" key="3">
    <source>
        <dbReference type="ARBA" id="ARBA00022448"/>
    </source>
</evidence>
<feature type="transmembrane region" description="Helical" evidence="9">
    <location>
        <begin position="135"/>
        <end position="154"/>
    </location>
</feature>
<dbReference type="AlphaFoldDB" id="A0A1H6W0T8"/>
<dbReference type="PANTHER" id="PTHR21716:SF53">
    <property type="entry name" value="PERMEASE PERM-RELATED"/>
    <property type="match status" value="1"/>
</dbReference>
<keyword evidence="6 9" id="KW-1133">Transmembrane helix</keyword>
<keyword evidence="4" id="KW-1003">Cell membrane</keyword>
<evidence type="ECO:0000313" key="10">
    <source>
        <dbReference type="EMBL" id="SEJ08904.1"/>
    </source>
</evidence>
<proteinExistence type="inferred from homology"/>
<evidence type="ECO:0000256" key="9">
    <source>
        <dbReference type="SAM" id="Phobius"/>
    </source>
</evidence>
<feature type="transmembrane region" description="Helical" evidence="9">
    <location>
        <begin position="433"/>
        <end position="458"/>
    </location>
</feature>